<dbReference type="AlphaFoldDB" id="R4JX34"/>
<dbReference type="PATRIC" id="fig|86416.3.peg.298"/>
<proteinExistence type="predicted"/>
<dbReference type="eggNOG" id="ENOG5032JFI">
    <property type="taxonomic scope" value="Bacteria"/>
</dbReference>
<accession>R4JX34</accession>
<evidence type="ECO:0000313" key="1">
    <source>
        <dbReference type="EMBL" id="AGK95382.1"/>
    </source>
</evidence>
<protein>
    <submittedName>
        <fullName evidence="1">Uncharacterized protein</fullName>
    </submittedName>
</protein>
<dbReference type="EMBL" id="CP003261">
    <property type="protein sequence ID" value="AGK95382.1"/>
    <property type="molecule type" value="Genomic_DNA"/>
</dbReference>
<keyword evidence="2" id="KW-1185">Reference proteome</keyword>
<dbReference type="HOGENOM" id="CLU_2104753_0_0_9"/>
<dbReference type="KEGG" id="cpas:Clopa_0320"/>
<evidence type="ECO:0000313" key="2">
    <source>
        <dbReference type="Proteomes" id="UP000013523"/>
    </source>
</evidence>
<dbReference type="Proteomes" id="UP000013523">
    <property type="component" value="Chromosome"/>
</dbReference>
<reference evidence="1 2" key="1">
    <citation type="submission" date="2012-01" db="EMBL/GenBank/DDBJ databases">
        <title>Complete sequence of chromosome of Clostridium pasteurianum BC1.</title>
        <authorList>
            <consortium name="US DOE Joint Genome Institute"/>
            <person name="Lucas S."/>
            <person name="Han J."/>
            <person name="Lapidus A."/>
            <person name="Cheng J.-F."/>
            <person name="Goodwin L."/>
            <person name="Pitluck S."/>
            <person name="Peters L."/>
            <person name="Mikhailova N."/>
            <person name="Teshima H."/>
            <person name="Detter J.C."/>
            <person name="Han C."/>
            <person name="Tapia R."/>
            <person name="Land M."/>
            <person name="Hauser L."/>
            <person name="Kyrpides N."/>
            <person name="Ivanova N."/>
            <person name="Pagani I."/>
            <person name="Dunn J."/>
            <person name="Taghavi S."/>
            <person name="Francis A."/>
            <person name="van der Lelie D."/>
            <person name="Woyke T."/>
        </authorList>
    </citation>
    <scope>NUCLEOTIDE SEQUENCE [LARGE SCALE GENOMIC DNA]</scope>
    <source>
        <strain evidence="1 2">BC1</strain>
    </source>
</reference>
<sequence length="115" mass="13909">MIFNEEKKLFEIKKMKVDAIFNFDLESESRITINDIMYREHVVSRIIFRKYKSFRDNSTSLFIEIFMGNLELGTIVSFDKDYVLIKHSRDLNYTIRIANEYDYPKKKINPLQRVQ</sequence>
<dbReference type="STRING" id="86416.Clopa_0320"/>
<name>R4JX34_CLOPA</name>
<organism evidence="1 2">
    <name type="scientific">Clostridium pasteurianum BC1</name>
    <dbReference type="NCBI Taxonomy" id="86416"/>
    <lineage>
        <taxon>Bacteria</taxon>
        <taxon>Bacillati</taxon>
        <taxon>Bacillota</taxon>
        <taxon>Clostridia</taxon>
        <taxon>Eubacteriales</taxon>
        <taxon>Clostridiaceae</taxon>
        <taxon>Clostridium</taxon>
    </lineage>
</organism>
<gene>
    <name evidence="1" type="ORF">Clopa_0320</name>
</gene>